<name>A0A1J1I320_9DIPT</name>
<evidence type="ECO:0000313" key="2">
    <source>
        <dbReference type="Proteomes" id="UP000183832"/>
    </source>
</evidence>
<reference evidence="1 2" key="1">
    <citation type="submission" date="2015-04" db="EMBL/GenBank/DDBJ databases">
        <authorList>
            <person name="Syromyatnikov M.Y."/>
            <person name="Popov V.N."/>
        </authorList>
    </citation>
    <scope>NUCLEOTIDE SEQUENCE [LARGE SCALE GENOMIC DNA]</scope>
</reference>
<proteinExistence type="predicted"/>
<accession>A0A1J1I320</accession>
<organism evidence="1 2">
    <name type="scientific">Clunio marinus</name>
    <dbReference type="NCBI Taxonomy" id="568069"/>
    <lineage>
        <taxon>Eukaryota</taxon>
        <taxon>Metazoa</taxon>
        <taxon>Ecdysozoa</taxon>
        <taxon>Arthropoda</taxon>
        <taxon>Hexapoda</taxon>
        <taxon>Insecta</taxon>
        <taxon>Pterygota</taxon>
        <taxon>Neoptera</taxon>
        <taxon>Endopterygota</taxon>
        <taxon>Diptera</taxon>
        <taxon>Nematocera</taxon>
        <taxon>Chironomoidea</taxon>
        <taxon>Chironomidae</taxon>
        <taxon>Clunio</taxon>
    </lineage>
</organism>
<gene>
    <name evidence="1" type="ORF">CLUMA_CG008177</name>
</gene>
<dbReference type="AlphaFoldDB" id="A0A1J1I320"/>
<keyword evidence="2" id="KW-1185">Reference proteome</keyword>
<evidence type="ECO:0000313" key="1">
    <source>
        <dbReference type="EMBL" id="CRK94677.1"/>
    </source>
</evidence>
<sequence length="107" mass="12089">MELKTFNDFQQRIIDGNTINFPNCNNHSMEATALKSACIFWLLSNKLIQFWTGKNRFIHQLIAGFIASLESSTYLGKILDIWKSSAPHKINYKQLAIFTSKAGCSSG</sequence>
<protein>
    <submittedName>
        <fullName evidence="1">CLUMA_CG008177, isoform A</fullName>
    </submittedName>
</protein>
<dbReference type="Proteomes" id="UP000183832">
    <property type="component" value="Unassembled WGS sequence"/>
</dbReference>
<dbReference type="EMBL" id="CVRI01000039">
    <property type="protein sequence ID" value="CRK94677.1"/>
    <property type="molecule type" value="Genomic_DNA"/>
</dbReference>